<feature type="repeat" description="WD" evidence="3">
    <location>
        <begin position="1239"/>
        <end position="1282"/>
    </location>
</feature>
<comment type="caution">
    <text evidence="5">The sequence shown here is derived from an EMBL/GenBank/DDBJ whole genome shotgun (WGS) entry which is preliminary data.</text>
</comment>
<dbReference type="InterPro" id="IPR015943">
    <property type="entry name" value="WD40/YVTN_repeat-like_dom_sf"/>
</dbReference>
<feature type="region of interest" description="Disordered" evidence="4">
    <location>
        <begin position="1"/>
        <end position="32"/>
    </location>
</feature>
<feature type="repeat" description="WD" evidence="3">
    <location>
        <begin position="1100"/>
        <end position="1142"/>
    </location>
</feature>
<dbReference type="PANTHER" id="PTHR22847:SF637">
    <property type="entry name" value="WD REPEAT DOMAIN 5B"/>
    <property type="match status" value="1"/>
</dbReference>
<organism evidence="5 6">
    <name type="scientific">Paractinoplanes rishiriensis</name>
    <dbReference type="NCBI Taxonomy" id="1050105"/>
    <lineage>
        <taxon>Bacteria</taxon>
        <taxon>Bacillati</taxon>
        <taxon>Actinomycetota</taxon>
        <taxon>Actinomycetes</taxon>
        <taxon>Micromonosporales</taxon>
        <taxon>Micromonosporaceae</taxon>
        <taxon>Paractinoplanes</taxon>
    </lineage>
</organism>
<evidence type="ECO:0000256" key="2">
    <source>
        <dbReference type="ARBA" id="ARBA00022737"/>
    </source>
</evidence>
<feature type="repeat" description="WD" evidence="3">
    <location>
        <begin position="927"/>
        <end position="970"/>
    </location>
</feature>
<dbReference type="InterPro" id="IPR019775">
    <property type="entry name" value="WD40_repeat_CS"/>
</dbReference>
<dbReference type="Proteomes" id="UP000636960">
    <property type="component" value="Unassembled WGS sequence"/>
</dbReference>
<dbReference type="PROSITE" id="PS50294">
    <property type="entry name" value="WD_REPEATS_REGION"/>
    <property type="match status" value="3"/>
</dbReference>
<reference evidence="5" key="1">
    <citation type="submission" date="2021-01" db="EMBL/GenBank/DDBJ databases">
        <title>Whole genome shotgun sequence of Actinoplanes rishiriensis NBRC 108556.</title>
        <authorList>
            <person name="Komaki H."/>
            <person name="Tamura T."/>
        </authorList>
    </citation>
    <scope>NUCLEOTIDE SEQUENCE</scope>
    <source>
        <strain evidence="5">NBRC 108556</strain>
    </source>
</reference>
<evidence type="ECO:0000313" key="5">
    <source>
        <dbReference type="EMBL" id="GIE99801.1"/>
    </source>
</evidence>
<protein>
    <submittedName>
        <fullName evidence="5">Uncharacterized protein</fullName>
    </submittedName>
</protein>
<dbReference type="Gene3D" id="2.130.10.10">
    <property type="entry name" value="YVTN repeat-like/Quinoprotein amine dehydrogenase"/>
    <property type="match status" value="3"/>
</dbReference>
<dbReference type="EMBL" id="BOMV01000077">
    <property type="protein sequence ID" value="GIE99801.1"/>
    <property type="molecule type" value="Genomic_DNA"/>
</dbReference>
<dbReference type="Gene3D" id="3.40.50.300">
    <property type="entry name" value="P-loop containing nucleotide triphosphate hydrolases"/>
    <property type="match status" value="1"/>
</dbReference>
<dbReference type="PROSITE" id="PS00678">
    <property type="entry name" value="WD_REPEATS_1"/>
    <property type="match status" value="3"/>
</dbReference>
<dbReference type="SUPFAM" id="SSF50998">
    <property type="entry name" value="Quinoprotein alcohol dehydrogenase-like"/>
    <property type="match status" value="1"/>
</dbReference>
<dbReference type="PRINTS" id="PR00320">
    <property type="entry name" value="GPROTEINBRPT"/>
</dbReference>
<dbReference type="SMART" id="SM00320">
    <property type="entry name" value="WD40"/>
    <property type="match status" value="12"/>
</dbReference>
<dbReference type="PROSITE" id="PS50082">
    <property type="entry name" value="WD_REPEATS_2"/>
    <property type="match status" value="8"/>
</dbReference>
<evidence type="ECO:0000313" key="6">
    <source>
        <dbReference type="Proteomes" id="UP000636960"/>
    </source>
</evidence>
<evidence type="ECO:0000256" key="1">
    <source>
        <dbReference type="ARBA" id="ARBA00022574"/>
    </source>
</evidence>
<dbReference type="Pfam" id="PF00400">
    <property type="entry name" value="WD40"/>
    <property type="match status" value="7"/>
</dbReference>
<dbReference type="RefSeq" id="WP_203786809.1">
    <property type="nucleotide sequence ID" value="NZ_BOMV01000077.1"/>
</dbReference>
<dbReference type="CDD" id="cd00200">
    <property type="entry name" value="WD40"/>
    <property type="match status" value="1"/>
</dbReference>
<dbReference type="SUPFAM" id="SSF52540">
    <property type="entry name" value="P-loop containing nucleoside triphosphate hydrolases"/>
    <property type="match status" value="1"/>
</dbReference>
<evidence type="ECO:0000256" key="4">
    <source>
        <dbReference type="SAM" id="MobiDB-lite"/>
    </source>
</evidence>
<feature type="repeat" description="WD" evidence="3">
    <location>
        <begin position="1195"/>
        <end position="1238"/>
    </location>
</feature>
<dbReference type="InterPro" id="IPR036322">
    <property type="entry name" value="WD40_repeat_dom_sf"/>
</dbReference>
<keyword evidence="6" id="KW-1185">Reference proteome</keyword>
<gene>
    <name evidence="5" type="ORF">Ari01nite_72660</name>
</gene>
<dbReference type="SUPFAM" id="SSF101898">
    <property type="entry name" value="NHL repeat"/>
    <property type="match status" value="1"/>
</dbReference>
<accession>A0A919MTZ9</accession>
<evidence type="ECO:0000256" key="3">
    <source>
        <dbReference type="PROSITE-ProRule" id="PRU00221"/>
    </source>
</evidence>
<dbReference type="InterPro" id="IPR011047">
    <property type="entry name" value="Quinoprotein_ADH-like_sf"/>
</dbReference>
<feature type="repeat" description="WD" evidence="3">
    <location>
        <begin position="990"/>
        <end position="1013"/>
    </location>
</feature>
<dbReference type="InterPro" id="IPR009003">
    <property type="entry name" value="Peptidase_S1_PA"/>
</dbReference>
<keyword evidence="1 3" id="KW-0853">WD repeat</keyword>
<dbReference type="SUPFAM" id="SSF50978">
    <property type="entry name" value="WD40 repeat-like"/>
    <property type="match status" value="1"/>
</dbReference>
<keyword evidence="2" id="KW-0677">Repeat</keyword>
<name>A0A919MTZ9_9ACTN</name>
<sequence length="1364" mass="144906">MTVRRVSPGPRRDPWSVALHAGPADPKGRPAVDRPLGAGVLVDRWRVLTSVSVLGDRGDDDAVWVAFPKAGVAWTVRRRVESVRLDPSCDIAVLVLAEPAPHGVQPAPLSCPDGADLVGEGWWSFGFPDDAAFGADAWGYVGASLAYGWMRLDAEPPHGLTPGFLGAAVWSPRFEGIVGVIGRVQSGGQRGGEAAALTLLQIGSMLPGEALHELAGWKAVDAGESALAAWGWSLAGDSEAVRHWRPRARGVAVDSEAGYRFRGRRAALTVVVDWLNRTKVDDRVLVVTGSPGVGKSAVLGRVVTTADEDIRAALPDDDRNVMAEVGSVACAVHVKGKTALDVAVEIAKAAAVRIPQEPAELAPVLRRRLADRQTTRFNLIIDALDEAVTPEQAQQIVDDVVLPVVRTCGQVGAQVVVGTRRSDDDGDLLQLFGADCLVVDLDDERYFEVEDLAAYVVATLQLVGAERSGNPYASSRVAHALAARIADLADRNFLVAGLTARQHGLYDTAAVRPEALAFSSDVDTALEAYVNQLPTVGSAAAKLALTALAYAQAPGLSLELWRVFLAALGATVDEDDLADFARSSAANFLVESSGELPGRRFRLFHQALNDALVRQRRQRSITADDQRAIADGLIRLGREGGWENADRYLLRSLAAHAAGAGMIDDLLVDDQYLLYADLLRLTPPADYARTILGQQRARLLRLTPQAAVAPPAERAAQFSVTAALESLDARVVVDHRARYRAAWAAVQERLEWAVLEGHTNAVQAVCALRTRNRGLVLATGGGDGTVRVWNPNTAQPERVMLAGGPVTALRPVAADGRTLVASASADGMVTLWDPDSGQARHSLRCEAGQVRTLTANPAAGADGVGIVCADGTLTVWTPGREPTRRHVVRDGKITTATGYGVDDIVTGGEDGAIERRHITAARPRWSMPGHAGPVVALCLINTADGATLASAGADRSLRIWDMEGGTLRRSFDTGEVVRALATVTMRGTTLLAGAGDDGVIRLWDPQSGRLLRLLPTRGGPVLALSAVEIQGRLLLASAGGSTVRLWDPDLGRQSGAAAASTQVSSLAVVRQGGKELVACGHADGTVQLRSVATGEQVRVLAGHRGPITDLSTLDAFGATLASSGADDTIRIWRLNAAGQRSSQHPWHGSSTAICAVQLHRQTLLASGGEQGTVHLWDPFTGRRHRSWRRLLPGRRQRHDGPITALCSLPSRRGTRIASGGHDCTVRVWNLDADRQEMIFAGHNGRIRTVCPLQMRGEDLIVSAGDDQVIRIWESRTGSELHALHGHTGPITAVCPVRADGRTLLASSSHDGTARLWDPVTGAPELTIAVHHEADACIAVENRLIVATTAGTLAVTLTAEREGRS</sequence>
<proteinExistence type="predicted"/>
<dbReference type="PANTHER" id="PTHR22847">
    <property type="entry name" value="WD40 REPEAT PROTEIN"/>
    <property type="match status" value="1"/>
</dbReference>
<feature type="repeat" description="WD" evidence="3">
    <location>
        <begin position="755"/>
        <end position="799"/>
    </location>
</feature>
<dbReference type="InterPro" id="IPR001680">
    <property type="entry name" value="WD40_rpt"/>
</dbReference>
<dbReference type="InterPro" id="IPR020472">
    <property type="entry name" value="WD40_PAC1"/>
</dbReference>
<dbReference type="SUPFAM" id="SSF50494">
    <property type="entry name" value="Trypsin-like serine proteases"/>
    <property type="match status" value="1"/>
</dbReference>
<feature type="repeat" description="WD" evidence="3">
    <location>
        <begin position="819"/>
        <end position="842"/>
    </location>
</feature>
<feature type="repeat" description="WD" evidence="3">
    <location>
        <begin position="1283"/>
        <end position="1317"/>
    </location>
</feature>
<dbReference type="InterPro" id="IPR027417">
    <property type="entry name" value="P-loop_NTPase"/>
</dbReference>